<dbReference type="AlphaFoldDB" id="A0A409YXZ0"/>
<sequence length="210" mass="23869">MTGRMTTVVCHPSAIGIITEMRWASTIDSFYLHQGPLKHFVSPLLIAELLERIQNAQREREGILEDRIRHLSGSNRRLDSILMKSLQDVNGQIANYTQQLVEFGAPPPGLDVNPQSIQYQCLLDTCLAPQQFIHHIESILASLPRRSILRRFELHSMLNNAKNDFLSTYAKLRAFGEPPPGFQSFIPSVVLQASDITKLERIERRMQTGH</sequence>
<dbReference type="InParanoid" id="A0A409YXZ0"/>
<accession>A0A409YXZ0</accession>
<reference evidence="1 2" key="1">
    <citation type="journal article" date="2018" name="Evol. Lett.">
        <title>Horizontal gene cluster transfer increased hallucinogenic mushroom diversity.</title>
        <authorList>
            <person name="Reynolds H.T."/>
            <person name="Vijayakumar V."/>
            <person name="Gluck-Thaler E."/>
            <person name="Korotkin H.B."/>
            <person name="Matheny P.B."/>
            <person name="Slot J.C."/>
        </authorList>
    </citation>
    <scope>NUCLEOTIDE SEQUENCE [LARGE SCALE GENOMIC DNA]</scope>
    <source>
        <strain evidence="1 2">2629</strain>
    </source>
</reference>
<organism evidence="1 2">
    <name type="scientific">Panaeolus cyanescens</name>
    <dbReference type="NCBI Taxonomy" id="181874"/>
    <lineage>
        <taxon>Eukaryota</taxon>
        <taxon>Fungi</taxon>
        <taxon>Dikarya</taxon>
        <taxon>Basidiomycota</taxon>
        <taxon>Agaricomycotina</taxon>
        <taxon>Agaricomycetes</taxon>
        <taxon>Agaricomycetidae</taxon>
        <taxon>Agaricales</taxon>
        <taxon>Agaricineae</taxon>
        <taxon>Galeropsidaceae</taxon>
        <taxon>Panaeolus</taxon>
    </lineage>
</organism>
<gene>
    <name evidence="1" type="ORF">CVT24_005577</name>
</gene>
<evidence type="ECO:0000313" key="1">
    <source>
        <dbReference type="EMBL" id="PPR07896.1"/>
    </source>
</evidence>
<dbReference type="Proteomes" id="UP000284842">
    <property type="component" value="Unassembled WGS sequence"/>
</dbReference>
<proteinExistence type="predicted"/>
<evidence type="ECO:0000313" key="2">
    <source>
        <dbReference type="Proteomes" id="UP000284842"/>
    </source>
</evidence>
<comment type="caution">
    <text evidence="1">The sequence shown here is derived from an EMBL/GenBank/DDBJ whole genome shotgun (WGS) entry which is preliminary data.</text>
</comment>
<keyword evidence="2" id="KW-1185">Reference proteome</keyword>
<dbReference type="EMBL" id="NHTK01000311">
    <property type="protein sequence ID" value="PPR07896.1"/>
    <property type="molecule type" value="Genomic_DNA"/>
</dbReference>
<protein>
    <submittedName>
        <fullName evidence="1">Uncharacterized protein</fullName>
    </submittedName>
</protein>
<name>A0A409YXZ0_9AGAR</name>